<gene>
    <name evidence="2" type="ORF">BCR43DRAFT_485198</name>
</gene>
<dbReference type="InParanoid" id="A0A1X2HMB7"/>
<accession>A0A1X2HMB7</accession>
<keyword evidence="3" id="KW-1185">Reference proteome</keyword>
<feature type="region of interest" description="Disordered" evidence="1">
    <location>
        <begin position="212"/>
        <end position="261"/>
    </location>
</feature>
<feature type="compositionally biased region" description="Basic and acidic residues" evidence="1">
    <location>
        <begin position="225"/>
        <end position="235"/>
    </location>
</feature>
<name>A0A1X2HMB7_SYNRA</name>
<evidence type="ECO:0000313" key="3">
    <source>
        <dbReference type="Proteomes" id="UP000242180"/>
    </source>
</evidence>
<dbReference type="EMBL" id="MCGN01000002">
    <property type="protein sequence ID" value="ORZ00422.1"/>
    <property type="molecule type" value="Genomic_DNA"/>
</dbReference>
<dbReference type="AlphaFoldDB" id="A0A1X2HMB7"/>
<organism evidence="2 3">
    <name type="scientific">Syncephalastrum racemosum</name>
    <name type="common">Filamentous fungus</name>
    <dbReference type="NCBI Taxonomy" id="13706"/>
    <lineage>
        <taxon>Eukaryota</taxon>
        <taxon>Fungi</taxon>
        <taxon>Fungi incertae sedis</taxon>
        <taxon>Mucoromycota</taxon>
        <taxon>Mucoromycotina</taxon>
        <taxon>Mucoromycetes</taxon>
        <taxon>Mucorales</taxon>
        <taxon>Syncephalastraceae</taxon>
        <taxon>Syncephalastrum</taxon>
    </lineage>
</organism>
<reference evidence="2 3" key="1">
    <citation type="submission" date="2016-07" db="EMBL/GenBank/DDBJ databases">
        <title>Pervasive Adenine N6-methylation of Active Genes in Fungi.</title>
        <authorList>
            <consortium name="DOE Joint Genome Institute"/>
            <person name="Mondo S.J."/>
            <person name="Dannebaum R.O."/>
            <person name="Kuo R.C."/>
            <person name="Labutti K."/>
            <person name="Haridas S."/>
            <person name="Kuo A."/>
            <person name="Salamov A."/>
            <person name="Ahrendt S.R."/>
            <person name="Lipzen A."/>
            <person name="Sullivan W."/>
            <person name="Andreopoulos W.B."/>
            <person name="Clum A."/>
            <person name="Lindquist E."/>
            <person name="Daum C."/>
            <person name="Ramamoorthy G.K."/>
            <person name="Gryganskyi A."/>
            <person name="Culley D."/>
            <person name="Magnuson J.K."/>
            <person name="James T.Y."/>
            <person name="O'Malley M.A."/>
            <person name="Stajich J.E."/>
            <person name="Spatafora J.W."/>
            <person name="Visel A."/>
            <person name="Grigoriev I.V."/>
        </authorList>
    </citation>
    <scope>NUCLEOTIDE SEQUENCE [LARGE SCALE GENOMIC DNA]</scope>
    <source>
        <strain evidence="2 3">NRRL 2496</strain>
    </source>
</reference>
<evidence type="ECO:0000256" key="1">
    <source>
        <dbReference type="SAM" id="MobiDB-lite"/>
    </source>
</evidence>
<dbReference type="Proteomes" id="UP000242180">
    <property type="component" value="Unassembled WGS sequence"/>
</dbReference>
<protein>
    <submittedName>
        <fullName evidence="2">Uncharacterized protein</fullName>
    </submittedName>
</protein>
<proteinExistence type="predicted"/>
<evidence type="ECO:0000313" key="2">
    <source>
        <dbReference type="EMBL" id="ORZ00422.1"/>
    </source>
</evidence>
<comment type="caution">
    <text evidence="2">The sequence shown here is derived from an EMBL/GenBank/DDBJ whole genome shotgun (WGS) entry which is preliminary data.</text>
</comment>
<sequence>MTSLVDIDFLIERLGGEQEEPLYKETDTDLAAKACIRGRIRRQWRKTKLPQHLLDCYAVCFPEEAAQYSYPGATLHDAHAQLEDETSASDGEEQAEGYNYVKVARYRRKALSKRRLHYQKKPILLDYRRFDKNKFKEWRYPRKTEMRDLFDYKRGADEWWRAYDDLMRDLTTHEQPRRVRLHQRPLDKDDFSRLFQPAFSVLTHHTQHALDISSGALPPQMEENDGLKGEEKCLEGEEEGNLGPKEVENDEGKPVPNLLDY</sequence>